<reference evidence="1 2" key="1">
    <citation type="submission" date="2015-09" db="EMBL/GenBank/DDBJ databases">
        <title>Sorangium comparison.</title>
        <authorList>
            <person name="Zaburannyi N."/>
            <person name="Bunk B."/>
            <person name="Overmann J."/>
            <person name="Mueller R."/>
        </authorList>
    </citation>
    <scope>NUCLEOTIDE SEQUENCE [LARGE SCALE GENOMIC DNA]</scope>
    <source>
        <strain evidence="1 2">So ce836</strain>
    </source>
</reference>
<dbReference type="AlphaFoldDB" id="A0A4P2QW45"/>
<gene>
    <name evidence="1" type="ORF">SOCE836_068550</name>
</gene>
<protein>
    <submittedName>
        <fullName evidence="1">Uncharacterized protein</fullName>
    </submittedName>
</protein>
<organism evidence="1 2">
    <name type="scientific">Sorangium cellulosum</name>
    <name type="common">Polyangium cellulosum</name>
    <dbReference type="NCBI Taxonomy" id="56"/>
    <lineage>
        <taxon>Bacteria</taxon>
        <taxon>Pseudomonadati</taxon>
        <taxon>Myxococcota</taxon>
        <taxon>Polyangia</taxon>
        <taxon>Polyangiales</taxon>
        <taxon>Polyangiaceae</taxon>
        <taxon>Sorangium</taxon>
    </lineage>
</organism>
<dbReference type="Proteomes" id="UP000295497">
    <property type="component" value="Chromosome"/>
</dbReference>
<evidence type="ECO:0000313" key="1">
    <source>
        <dbReference type="EMBL" id="AUX34679.1"/>
    </source>
</evidence>
<name>A0A4P2QW45_SORCE</name>
<accession>A0A4P2QW45</accession>
<proteinExistence type="predicted"/>
<evidence type="ECO:0000313" key="2">
    <source>
        <dbReference type="Proteomes" id="UP000295497"/>
    </source>
</evidence>
<sequence>MAACTAALWQGCGSPSSYDCRETLSCPCECTPVPPLGFTDPVLLYIGSELSAPECPPVSAPAKVYEGHADLDVPFDCPACRCSEPTCGLPSVLRASDVPLCQGPTFTAFGAPAGWDGSCVAATAVPDERLASVVIAPVTVTACEPIEPEPVPRRSARDGFISPWKTFARACKGDPIAPDDEEVFGDTDEPVCPTGEKCWPAPEPPPPGFRQCIMYLGGGEPVCPDDYPLMHVFYRDFEDTRECTPCACTPTGESSCSASVSAYADDACTDAFASHAVGTEAGLCVDVMAGVALKSMSATWTTHHPGTCEASGGELLGKATPTHPSTFCCQPLPAPPR</sequence>
<dbReference type="EMBL" id="CP012672">
    <property type="protein sequence ID" value="AUX34679.1"/>
    <property type="molecule type" value="Genomic_DNA"/>
</dbReference>